<name>A6GJL8_9BACT</name>
<proteinExistence type="predicted"/>
<keyword evidence="2" id="KW-1185">Reference proteome</keyword>
<gene>
    <name evidence="1" type="ORF">PPSIR1_14810</name>
</gene>
<comment type="caution">
    <text evidence="1">The sequence shown here is derived from an EMBL/GenBank/DDBJ whole genome shotgun (WGS) entry which is preliminary data.</text>
</comment>
<organism evidence="1 2">
    <name type="scientific">Plesiocystis pacifica SIR-1</name>
    <dbReference type="NCBI Taxonomy" id="391625"/>
    <lineage>
        <taxon>Bacteria</taxon>
        <taxon>Pseudomonadati</taxon>
        <taxon>Myxococcota</taxon>
        <taxon>Polyangia</taxon>
        <taxon>Nannocystales</taxon>
        <taxon>Nannocystaceae</taxon>
        <taxon>Plesiocystis</taxon>
    </lineage>
</organism>
<dbReference type="AlphaFoldDB" id="A6GJL8"/>
<dbReference type="Proteomes" id="UP000005801">
    <property type="component" value="Unassembled WGS sequence"/>
</dbReference>
<sequence length="153" mass="15946">MGLVALGLTFAPQAANAEYRDLCDSSKVCEYTGPGAPVLDADVCLDPAGQVSLKGSTPCTVGSVPFHVRYGELYDPVANLVVAYIPLESACSVPGLCEEMPDGYTDNSSTAQNICCINGVCWPGSDCGGTLLWCDDGVCNEDGTVTCFEGMEL</sequence>
<dbReference type="EMBL" id="ABCS01000161">
    <property type="protein sequence ID" value="EDM73928.1"/>
    <property type="molecule type" value="Genomic_DNA"/>
</dbReference>
<protein>
    <submittedName>
        <fullName evidence="1">Uncharacterized protein</fullName>
    </submittedName>
</protein>
<evidence type="ECO:0000313" key="1">
    <source>
        <dbReference type="EMBL" id="EDM73928.1"/>
    </source>
</evidence>
<accession>A6GJL8</accession>
<evidence type="ECO:0000313" key="2">
    <source>
        <dbReference type="Proteomes" id="UP000005801"/>
    </source>
</evidence>
<reference evidence="1 2" key="1">
    <citation type="submission" date="2007-06" db="EMBL/GenBank/DDBJ databases">
        <authorList>
            <person name="Shimkets L."/>
            <person name="Ferriera S."/>
            <person name="Johnson J."/>
            <person name="Kravitz S."/>
            <person name="Beeson K."/>
            <person name="Sutton G."/>
            <person name="Rogers Y.-H."/>
            <person name="Friedman R."/>
            <person name="Frazier M."/>
            <person name="Venter J.C."/>
        </authorList>
    </citation>
    <scope>NUCLEOTIDE SEQUENCE [LARGE SCALE GENOMIC DNA]</scope>
    <source>
        <strain evidence="1 2">SIR-1</strain>
    </source>
</reference>